<name>A0A0B0EFB4_9BACT</name>
<protein>
    <submittedName>
        <fullName evidence="1">Uncharacterized protein</fullName>
    </submittedName>
</protein>
<organism evidence="1 2">
    <name type="scientific">Candidatus Scalindua brodae</name>
    <dbReference type="NCBI Taxonomy" id="237368"/>
    <lineage>
        <taxon>Bacteria</taxon>
        <taxon>Pseudomonadati</taxon>
        <taxon>Planctomycetota</taxon>
        <taxon>Candidatus Brocadiia</taxon>
        <taxon>Candidatus Brocadiales</taxon>
        <taxon>Candidatus Scalinduaceae</taxon>
        <taxon>Candidatus Scalindua</taxon>
    </lineage>
</organism>
<proteinExistence type="predicted"/>
<dbReference type="Proteomes" id="UP000030652">
    <property type="component" value="Unassembled WGS sequence"/>
</dbReference>
<evidence type="ECO:0000313" key="1">
    <source>
        <dbReference type="EMBL" id="KHE91279.1"/>
    </source>
</evidence>
<comment type="caution">
    <text evidence="1">The sequence shown here is derived from an EMBL/GenBank/DDBJ whole genome shotgun (WGS) entry which is preliminary data.</text>
</comment>
<evidence type="ECO:0000313" key="2">
    <source>
        <dbReference type="Proteomes" id="UP000030652"/>
    </source>
</evidence>
<sequence length="301" mass="35425">MDIKRCFVKFVQFNDRTIQMIINQTVKFSTVYEFNDLNEQNVIVGFPSKSHTFIDKLKNYFSDANKRENVISKIKESVLCNDENIPKCGEVRQYCQTIASLLRNPTWDGFEKIYWSTIVEHISYIETGIFCLSGADVFKDDAAQLMFAHYANNLRGLALVYTRDVNTKLPTTIEYKGRQVVCMEENDYVELIKGKCFDFFCCKSKNWKYENEYRFFSTPGLQTASSIGLTLKGLFYTDRFDSEAEAPKLKLLRSINEKYYENPLFIERLIRSYQEEKFLVYKQENSKPKKYDVLEYLEQLS</sequence>
<dbReference type="AlphaFoldDB" id="A0A0B0EFB4"/>
<accession>A0A0B0EFB4</accession>
<gene>
    <name evidence="1" type="ORF">SCABRO_02959</name>
</gene>
<reference evidence="1 2" key="1">
    <citation type="submission" date="2014-10" db="EMBL/GenBank/DDBJ databases">
        <title>Draft genome of anammox bacterium scalindua brodae, obtained using differential coverage binning of sequence data from two enrichment reactors.</title>
        <authorList>
            <person name="Speth D.R."/>
            <person name="Russ L."/>
            <person name="Kartal B."/>
            <person name="Op den Camp H.J."/>
            <person name="Dutilh B.E."/>
            <person name="Jetten M.S."/>
        </authorList>
    </citation>
    <scope>NUCLEOTIDE SEQUENCE [LARGE SCALE GENOMIC DNA]</scope>
    <source>
        <strain evidence="1">RU1</strain>
    </source>
</reference>
<dbReference type="EMBL" id="JRYO01000213">
    <property type="protein sequence ID" value="KHE91279.1"/>
    <property type="molecule type" value="Genomic_DNA"/>
</dbReference>